<dbReference type="SMART" id="SM00028">
    <property type="entry name" value="TPR"/>
    <property type="match status" value="5"/>
</dbReference>
<dbReference type="FunCoup" id="A7T0U2">
    <property type="interactions" value="758"/>
</dbReference>
<accession>A7T0U2</accession>
<organism evidence="3 4">
    <name type="scientific">Nematostella vectensis</name>
    <name type="common">Starlet sea anemone</name>
    <dbReference type="NCBI Taxonomy" id="45351"/>
    <lineage>
        <taxon>Eukaryota</taxon>
        <taxon>Metazoa</taxon>
        <taxon>Cnidaria</taxon>
        <taxon>Anthozoa</taxon>
        <taxon>Hexacorallia</taxon>
        <taxon>Actiniaria</taxon>
        <taxon>Edwardsiidae</taxon>
        <taxon>Nematostella</taxon>
    </lineage>
</organism>
<keyword evidence="2" id="KW-0943">RNA-mediated gene silencing</keyword>
<dbReference type="GO" id="GO:0017148">
    <property type="term" value="P:negative regulation of translation"/>
    <property type="evidence" value="ECO:0000318"/>
    <property type="project" value="GO_Central"/>
</dbReference>
<dbReference type="GO" id="GO:0031047">
    <property type="term" value="P:regulatory ncRNA-mediated gene silencing"/>
    <property type="evidence" value="ECO:0007669"/>
    <property type="project" value="UniProtKB-UniRule"/>
</dbReference>
<proteinExistence type="inferred from homology"/>
<dbReference type="eggNOG" id="KOG2471">
    <property type="taxonomic scope" value="Eukaryota"/>
</dbReference>
<gene>
    <name evidence="3" type="ORF">NEMVEDRAFT_v1g140836</name>
</gene>
<dbReference type="GO" id="GO:0005634">
    <property type="term" value="C:nucleus"/>
    <property type="evidence" value="ECO:0007669"/>
    <property type="project" value="UniProtKB-SubCell"/>
</dbReference>
<dbReference type="Proteomes" id="UP000001593">
    <property type="component" value="Unassembled WGS sequence"/>
</dbReference>
<dbReference type="AlphaFoldDB" id="A7T0U2"/>
<dbReference type="InterPro" id="IPR039740">
    <property type="entry name" value="CNOT10"/>
</dbReference>
<dbReference type="PhylomeDB" id="A7T0U2"/>
<dbReference type="OMA" id="PECSRMY"/>
<feature type="non-terminal residue" evidence="3">
    <location>
        <position position="1"/>
    </location>
</feature>
<comment type="similarity">
    <text evidence="1 2">Belongs to the CNOT10 family.</text>
</comment>
<dbReference type="SUPFAM" id="SSF48452">
    <property type="entry name" value="TPR-like"/>
    <property type="match status" value="3"/>
</dbReference>
<keyword evidence="2" id="KW-0539">Nucleus</keyword>
<keyword evidence="2" id="KW-0805">Transcription regulation</keyword>
<keyword evidence="2" id="KW-0963">Cytoplasm</keyword>
<evidence type="ECO:0000256" key="2">
    <source>
        <dbReference type="RuleBase" id="RU367083"/>
    </source>
</evidence>
<protein>
    <recommendedName>
        <fullName evidence="2">CCR4-NOT transcription complex subunit 10</fullName>
    </recommendedName>
</protein>
<dbReference type="PANTHER" id="PTHR12979">
    <property type="entry name" value="CCR4-NOT TRANSCRIPTION COMPLEX SUBUNIT 10"/>
    <property type="match status" value="1"/>
</dbReference>
<dbReference type="InParanoid" id="A7T0U2"/>
<reference evidence="3 4" key="1">
    <citation type="journal article" date="2007" name="Science">
        <title>Sea anemone genome reveals ancestral eumetazoan gene repertoire and genomic organization.</title>
        <authorList>
            <person name="Putnam N.H."/>
            <person name="Srivastava M."/>
            <person name="Hellsten U."/>
            <person name="Dirks B."/>
            <person name="Chapman J."/>
            <person name="Salamov A."/>
            <person name="Terry A."/>
            <person name="Shapiro H."/>
            <person name="Lindquist E."/>
            <person name="Kapitonov V.V."/>
            <person name="Jurka J."/>
            <person name="Genikhovich G."/>
            <person name="Grigoriev I.V."/>
            <person name="Lucas S.M."/>
            <person name="Steele R.E."/>
            <person name="Finnerty J.R."/>
            <person name="Technau U."/>
            <person name="Martindale M.Q."/>
            <person name="Rokhsar D.S."/>
        </authorList>
    </citation>
    <scope>NUCLEOTIDE SEQUENCE [LARGE SCALE GENOMIC DNA]</scope>
    <source>
        <strain evidence="4">CH2 X CH6</strain>
    </source>
</reference>
<evidence type="ECO:0000313" key="4">
    <source>
        <dbReference type="Proteomes" id="UP000001593"/>
    </source>
</evidence>
<dbReference type="GO" id="GO:0030014">
    <property type="term" value="C:CCR4-NOT complex"/>
    <property type="evidence" value="ECO:0000318"/>
    <property type="project" value="GO_Central"/>
</dbReference>
<dbReference type="STRING" id="45351.A7T0U2"/>
<dbReference type="HOGENOM" id="CLU_013100_0_0_1"/>
<dbReference type="PANTHER" id="PTHR12979:SF5">
    <property type="entry name" value="CCR4-NOT TRANSCRIPTION COMPLEX SUBUNIT 10"/>
    <property type="match status" value="1"/>
</dbReference>
<dbReference type="InterPro" id="IPR011990">
    <property type="entry name" value="TPR-like_helical_dom_sf"/>
</dbReference>
<evidence type="ECO:0000256" key="1">
    <source>
        <dbReference type="ARBA" id="ARBA00010080"/>
    </source>
</evidence>
<keyword evidence="4" id="KW-1185">Reference proteome</keyword>
<dbReference type="GO" id="GO:0005737">
    <property type="term" value="C:cytoplasm"/>
    <property type="evidence" value="ECO:0007669"/>
    <property type="project" value="UniProtKB-SubCell"/>
</dbReference>
<sequence length="683" mass="76323">LTDQERELANQAHIEYEGQQYDKSLAALSKLNEMRPNDYKVVHNKAIIQYCLTGLTRTDEFFNHLATLRKKIEHESGDSKDESDVLDMVYVLYNEAVVCYNLQQYNNASIALGKLFKVIEPLDENLSFKVCFLLTELYLIMHKPDKASAVLNHIENVLMVNNKQADTSQPTTQGLPPTKDVDDLNKARLHQYKSRLNIMIKSMKACKREIKSVLNTGNSTVGLFLKSNFEYLRQNYRKSVKLLNSVQKCSNPSLETGQCINTMYFNNLGCIHYQMHKYNLGAFYFRRALEENDKALSLLPHIDKNNPLCGRPLATLRLSQRHEIVYNLGIQLLFSGRPLSAFDCLIQVVQTYHTNPRLWLRLAECCIVADQMVRKTQDSCGGKSGMVKNVIGDGIHRKVIISTHREKRPSVDSNQSQSAAMPACTLDFSAICLQNALLLLKACVNLSSTQQDSFMENHFDNREDVLDLDGQSENGTKCQPYENSIPAAPGPPIKIKEVPHLRNSILACSAYVSLGLGDNVTALGHAKNLLSQSGLPGSLKFVGHLYAAEALIKLNRISEATIHLAPENVIDMNVCPQPHATTGTVQGGMCKRCGSTLHKRCKEGTVDFPQCVSEGRTTLLVNLASTYCLRNEVDKAKRCLSQACSMCPPDWCMARIVLVAVYVELLSGNISGALQTIKKNQFL</sequence>
<feature type="non-terminal residue" evidence="3">
    <location>
        <position position="683"/>
    </location>
</feature>
<keyword evidence="2" id="KW-0810">Translation regulation</keyword>
<dbReference type="GO" id="GO:0006402">
    <property type="term" value="P:mRNA catabolic process"/>
    <property type="evidence" value="ECO:0000318"/>
    <property type="project" value="GO_Central"/>
</dbReference>
<comment type="function">
    <text evidence="2">Component of the CCR4-NOT complex which is one of the major cellular mRNA deadenylases and is linked to various cellular processes including bulk mRNA degradation, miRNA-mediated repression, translational repression during translational initiation and general transcription regulation.</text>
</comment>
<dbReference type="InterPro" id="IPR019734">
    <property type="entry name" value="TPR_rpt"/>
</dbReference>
<dbReference type="Gene3D" id="1.25.40.10">
    <property type="entry name" value="Tetratricopeptide repeat domain"/>
    <property type="match status" value="2"/>
</dbReference>
<comment type="subcellular location">
    <subcellularLocation>
        <location evidence="2">Cytoplasm</location>
    </subcellularLocation>
    <subcellularLocation>
        <location evidence="2">Nucleus</location>
    </subcellularLocation>
</comment>
<evidence type="ECO:0000313" key="3">
    <source>
        <dbReference type="EMBL" id="EDO30426.1"/>
    </source>
</evidence>
<name>A7T0U2_NEMVE</name>
<dbReference type="EMBL" id="DS470051">
    <property type="protein sequence ID" value="EDO30426.1"/>
    <property type="molecule type" value="Genomic_DNA"/>
</dbReference>
<keyword evidence="2" id="KW-0804">Transcription</keyword>